<protein>
    <recommendedName>
        <fullName evidence="5">PepSY domain-containing protein</fullName>
    </recommendedName>
</protein>
<accession>A0A6V8KWG0</accession>
<gene>
    <name evidence="3" type="ORF">Prum_003730</name>
</gene>
<keyword evidence="2" id="KW-0812">Transmembrane</keyword>
<dbReference type="Pfam" id="PF03929">
    <property type="entry name" value="PepSY_TM"/>
    <property type="match status" value="1"/>
</dbReference>
<dbReference type="Proteomes" id="UP000482960">
    <property type="component" value="Unassembled WGS sequence"/>
</dbReference>
<proteinExistence type="predicted"/>
<reference evidence="3 4" key="2">
    <citation type="submission" date="2020-03" db="EMBL/GenBank/DDBJ databases">
        <authorList>
            <person name="Ichikawa N."/>
            <person name="Kimura A."/>
            <person name="Kitahashi Y."/>
            <person name="Uohara A."/>
        </authorList>
    </citation>
    <scope>NUCLEOTIDE SEQUENCE [LARGE SCALE GENOMIC DNA]</scope>
    <source>
        <strain evidence="3 4">NBRC 108638</strain>
    </source>
</reference>
<feature type="transmembrane region" description="Helical" evidence="2">
    <location>
        <begin position="384"/>
        <end position="408"/>
    </location>
</feature>
<feature type="compositionally biased region" description="Low complexity" evidence="1">
    <location>
        <begin position="1"/>
        <end position="16"/>
    </location>
</feature>
<evidence type="ECO:0000256" key="1">
    <source>
        <dbReference type="SAM" id="MobiDB-lite"/>
    </source>
</evidence>
<name>A0A6V8KWG0_9ACTN</name>
<reference evidence="3 4" key="1">
    <citation type="submission" date="2020-03" db="EMBL/GenBank/DDBJ databases">
        <title>Whole genome shotgun sequence of Phytohabitans rumicis NBRC 108638.</title>
        <authorList>
            <person name="Komaki H."/>
            <person name="Tamura T."/>
        </authorList>
    </citation>
    <scope>NUCLEOTIDE SEQUENCE [LARGE SCALE GENOMIC DNA]</scope>
    <source>
        <strain evidence="3 4">NBRC 108638</strain>
    </source>
</reference>
<feature type="region of interest" description="Disordered" evidence="1">
    <location>
        <begin position="422"/>
        <end position="490"/>
    </location>
</feature>
<organism evidence="3 4">
    <name type="scientific">Phytohabitans rumicis</name>
    <dbReference type="NCBI Taxonomy" id="1076125"/>
    <lineage>
        <taxon>Bacteria</taxon>
        <taxon>Bacillati</taxon>
        <taxon>Actinomycetota</taxon>
        <taxon>Actinomycetes</taxon>
        <taxon>Micromonosporales</taxon>
        <taxon>Micromonosporaceae</taxon>
    </lineage>
</organism>
<feature type="transmembrane region" description="Helical" evidence="2">
    <location>
        <begin position="44"/>
        <end position="68"/>
    </location>
</feature>
<dbReference type="PANTHER" id="PTHR34219:SF1">
    <property type="entry name" value="PEPSY DOMAIN-CONTAINING PROTEIN"/>
    <property type="match status" value="1"/>
</dbReference>
<dbReference type="AlphaFoldDB" id="A0A6V8KWG0"/>
<sequence length="816" mass="85843">MSTTASSPDAAAPPDSRVAEAQRRRRVKPDPRRRRSIAPLVLRLHFYAGVLVAPFLVVAAVTGLLFVFSPQLDRLVYAEELRVEQVTGTARPLADQVAAARVSHPDGDLASVIPPVAARDTTKVVFSLPELGEKQHTVYVDPYSNEVRGTLTTWYGETPLMTWLDDLHRNLHMGAAGRHYSELAASWLWVVILGGLFLWLRRQWTGKRRLRRTVLPDLVAGKGVRRTRGWHAATGVWLAAGLLVLSATGLTWSRYAGGNFDLLQEGFDAHSPTLDTAISGGGTTGGGHHEAPTGGGVGNYHPSDVDGVVIVARQAGLTGLVEVTPPSEPGTAWTVVQDDGTWPVGFDRAAVDPATGTVVARSDFADWPVLAQLSKLGVRFHMGYLFGLVNQLLLAALAVGLLCVIVWGTGCGGSAGPPASTVPLRWGRRRPGGVAAGPPCRPARRRRGGGVRGLGDAAARGHPGRVPGLRPDRRAGEAAAYRPGGADLTRTGRHLKTAVPAAPVAAGTSSNRWGQLARAPARRQARTPNTRPARPATSPAMPATANHPSPPPSVTVSELARLTFAFACVVLVAAAALVSLRTGAGCSGSSPPAAAGSSIHRTISPFEYVCSALNTIWSTSGSGPAEISNSWNWPGLTSLPLAAVQVIFATASVTSLSCTFNGVASFARSTVAVQPGVGRVDTDAIAACWIGMLTSTFTVEALSRSFGTRNASFAYPPWVASRGLTVTCADAGPTPTPTAATIPANTATPRPAAVRAARIATPVRPRARTPGICHGYRLTSRETAEKSSRGPNRQGEWKLLSFAQKVLGVLIKVGRR</sequence>
<evidence type="ECO:0000313" key="3">
    <source>
        <dbReference type="EMBL" id="GFJ86731.1"/>
    </source>
</evidence>
<dbReference type="PANTHER" id="PTHR34219">
    <property type="entry name" value="IRON-REGULATED INNER MEMBRANE PROTEIN-RELATED"/>
    <property type="match status" value="1"/>
</dbReference>
<feature type="compositionally biased region" description="Basic residues" evidence="1">
    <location>
        <begin position="23"/>
        <end position="32"/>
    </location>
</feature>
<dbReference type="InterPro" id="IPR005625">
    <property type="entry name" value="PepSY-ass_TM"/>
</dbReference>
<evidence type="ECO:0000313" key="4">
    <source>
        <dbReference type="Proteomes" id="UP000482960"/>
    </source>
</evidence>
<keyword evidence="2" id="KW-1133">Transmembrane helix</keyword>
<feature type="transmembrane region" description="Helical" evidence="2">
    <location>
        <begin position="183"/>
        <end position="200"/>
    </location>
</feature>
<feature type="region of interest" description="Disordered" evidence="1">
    <location>
        <begin position="1"/>
        <end position="32"/>
    </location>
</feature>
<dbReference type="EMBL" id="BLPG01000001">
    <property type="protein sequence ID" value="GFJ86731.1"/>
    <property type="molecule type" value="Genomic_DNA"/>
</dbReference>
<keyword evidence="2" id="KW-0472">Membrane</keyword>
<keyword evidence="4" id="KW-1185">Reference proteome</keyword>
<evidence type="ECO:0008006" key="5">
    <source>
        <dbReference type="Google" id="ProtNLM"/>
    </source>
</evidence>
<comment type="caution">
    <text evidence="3">The sequence shown here is derived from an EMBL/GenBank/DDBJ whole genome shotgun (WGS) entry which is preliminary data.</text>
</comment>
<feature type="compositionally biased region" description="Low complexity" evidence="1">
    <location>
        <begin position="526"/>
        <end position="545"/>
    </location>
</feature>
<feature type="transmembrane region" description="Helical" evidence="2">
    <location>
        <begin position="559"/>
        <end position="580"/>
    </location>
</feature>
<evidence type="ECO:0000256" key="2">
    <source>
        <dbReference type="SAM" id="Phobius"/>
    </source>
</evidence>
<feature type="region of interest" description="Disordered" evidence="1">
    <location>
        <begin position="502"/>
        <end position="554"/>
    </location>
</feature>